<dbReference type="SMART" id="SM01381">
    <property type="entry name" value="7TM_GPCR_Srsx"/>
    <property type="match status" value="1"/>
</dbReference>
<dbReference type="STRING" id="188477.A0A3S1BP40"/>
<dbReference type="AlphaFoldDB" id="A0A3S1BP40"/>
<sequence>MRTDSPAAVEDEFLIRIMMRVFNVSTLAVNDTGGLTPEQHDRNECLKFCEPEACTSLEKTAQCVRGFIFPTPLEWLFICLHVVLFMVGVVGNLLVCFVVLRSKHMQTVTNLFIVNLAGADAVLLILCSPPSVLQSVTETWWLGGVMCKVVIFFQNMVVSVSVLTLCAIAVERYFAICRPLRSRITMRKVTVTVAIIWLFSALLATPNITNIVHSTFKQPELNSYLQSCINSLDPELQKLYNIFLIITLYLLPLVILAIFYIIISHHLWHVRVPGATIRGVCHSGEGGQGYRNHAEVQLASRKKVAKMLIAIVLLFAAFYFPLNLIFVLSARDEAWTKRDNRVRRTQGTARPVRGDREIPLGDGETQSNVKDCVQLYLGKDQRAPVAHLGCLDAFNNSSIIPILFMLAHWLCYLNSAMNPLIYNFMSVKFKKEFRNVFSCNRRQSRRYNNDSTLFHCTRMVRRPNHHHHHNYQPTDSNQSEPSSTHMLRAHDLATSSYPGHRGFNGHRMVDGHVLVNGDCV</sequence>
<comment type="subcellular location">
    <subcellularLocation>
        <location evidence="1">Membrane</location>
        <topology evidence="1">Multi-pass membrane protein</topology>
    </subcellularLocation>
</comment>
<gene>
    <name evidence="13" type="ORF">EGW08_020780</name>
</gene>
<dbReference type="InterPro" id="IPR000611">
    <property type="entry name" value="NPY_rcpt"/>
</dbReference>
<dbReference type="PANTHER" id="PTHR45695:SF15">
    <property type="entry name" value="OPSIN RH2"/>
    <property type="match status" value="1"/>
</dbReference>
<keyword evidence="14" id="KW-1185">Reference proteome</keyword>
<dbReference type="OrthoDB" id="5987936at2759"/>
<comment type="similarity">
    <text evidence="2 9">Belongs to the G-protein coupled receptor 1 family.</text>
</comment>
<evidence type="ECO:0000256" key="7">
    <source>
        <dbReference type="ARBA" id="ARBA00023170"/>
    </source>
</evidence>
<feature type="transmembrane region" description="Helical" evidence="11">
    <location>
        <begin position="139"/>
        <end position="168"/>
    </location>
</feature>
<evidence type="ECO:0000259" key="12">
    <source>
        <dbReference type="PROSITE" id="PS50262"/>
    </source>
</evidence>
<feature type="transmembrane region" description="Helical" evidence="11">
    <location>
        <begin position="75"/>
        <end position="100"/>
    </location>
</feature>
<protein>
    <recommendedName>
        <fullName evidence="12">G-protein coupled receptors family 1 profile domain-containing protein</fullName>
    </recommendedName>
</protein>
<keyword evidence="5 9" id="KW-0297">G-protein coupled receptor</keyword>
<feature type="region of interest" description="Disordered" evidence="10">
    <location>
        <begin position="465"/>
        <end position="484"/>
    </location>
</feature>
<evidence type="ECO:0000256" key="3">
    <source>
        <dbReference type="ARBA" id="ARBA00022692"/>
    </source>
</evidence>
<keyword evidence="6 11" id="KW-0472">Membrane</keyword>
<evidence type="ECO:0000256" key="10">
    <source>
        <dbReference type="SAM" id="MobiDB-lite"/>
    </source>
</evidence>
<dbReference type="GO" id="GO:0004983">
    <property type="term" value="F:neuropeptide Y receptor activity"/>
    <property type="evidence" value="ECO:0007669"/>
    <property type="project" value="InterPro"/>
</dbReference>
<feature type="transmembrane region" description="Helical" evidence="11">
    <location>
        <begin position="239"/>
        <end position="263"/>
    </location>
</feature>
<organism evidence="13 14">
    <name type="scientific">Elysia chlorotica</name>
    <name type="common">Eastern emerald elysia</name>
    <name type="synonym">Sea slug</name>
    <dbReference type="NCBI Taxonomy" id="188477"/>
    <lineage>
        <taxon>Eukaryota</taxon>
        <taxon>Metazoa</taxon>
        <taxon>Spiralia</taxon>
        <taxon>Lophotrochozoa</taxon>
        <taxon>Mollusca</taxon>
        <taxon>Gastropoda</taxon>
        <taxon>Heterobranchia</taxon>
        <taxon>Euthyneura</taxon>
        <taxon>Panpulmonata</taxon>
        <taxon>Sacoglossa</taxon>
        <taxon>Placobranchoidea</taxon>
        <taxon>Plakobranchidae</taxon>
        <taxon>Elysia</taxon>
    </lineage>
</organism>
<feature type="domain" description="G-protein coupled receptors family 1 profile" evidence="12">
    <location>
        <begin position="91"/>
        <end position="422"/>
    </location>
</feature>
<dbReference type="EMBL" id="RQTK01001207">
    <property type="protein sequence ID" value="RUS71465.1"/>
    <property type="molecule type" value="Genomic_DNA"/>
</dbReference>
<proteinExistence type="inferred from homology"/>
<reference evidence="13 14" key="1">
    <citation type="submission" date="2019-01" db="EMBL/GenBank/DDBJ databases">
        <title>A draft genome assembly of the solar-powered sea slug Elysia chlorotica.</title>
        <authorList>
            <person name="Cai H."/>
            <person name="Li Q."/>
            <person name="Fang X."/>
            <person name="Li J."/>
            <person name="Curtis N.E."/>
            <person name="Altenburger A."/>
            <person name="Shibata T."/>
            <person name="Feng M."/>
            <person name="Maeda T."/>
            <person name="Schwartz J.A."/>
            <person name="Shigenobu S."/>
            <person name="Lundholm N."/>
            <person name="Nishiyama T."/>
            <person name="Yang H."/>
            <person name="Hasebe M."/>
            <person name="Li S."/>
            <person name="Pierce S.K."/>
            <person name="Wang J."/>
        </authorList>
    </citation>
    <scope>NUCLEOTIDE SEQUENCE [LARGE SCALE GENOMIC DNA]</scope>
    <source>
        <strain evidence="13">EC2010</strain>
        <tissue evidence="13">Whole organism of an adult</tissue>
    </source>
</reference>
<dbReference type="Pfam" id="PF00001">
    <property type="entry name" value="7tm_1"/>
    <property type="match status" value="1"/>
</dbReference>
<feature type="transmembrane region" description="Helical" evidence="11">
    <location>
        <begin position="189"/>
        <end position="209"/>
    </location>
</feature>
<keyword evidence="7 9" id="KW-0675">Receptor</keyword>
<comment type="caution">
    <text evidence="13">The sequence shown here is derived from an EMBL/GenBank/DDBJ whole genome shotgun (WGS) entry which is preliminary data.</text>
</comment>
<dbReference type="Gene3D" id="1.20.1070.10">
    <property type="entry name" value="Rhodopsin 7-helix transmembrane proteins"/>
    <property type="match status" value="1"/>
</dbReference>
<accession>A0A3S1BP40</accession>
<feature type="compositionally biased region" description="Polar residues" evidence="10">
    <location>
        <begin position="471"/>
        <end position="484"/>
    </location>
</feature>
<dbReference type="SUPFAM" id="SSF81321">
    <property type="entry name" value="Family A G protein-coupled receptor-like"/>
    <property type="match status" value="1"/>
</dbReference>
<evidence type="ECO:0000256" key="9">
    <source>
        <dbReference type="RuleBase" id="RU000688"/>
    </source>
</evidence>
<dbReference type="InterPro" id="IPR017452">
    <property type="entry name" value="GPCR_Rhodpsn_7TM"/>
</dbReference>
<feature type="transmembrane region" description="Helical" evidence="11">
    <location>
        <begin position="307"/>
        <end position="328"/>
    </location>
</feature>
<dbReference type="PRINTS" id="PR01012">
    <property type="entry name" value="NRPEPTIDEYR"/>
</dbReference>
<evidence type="ECO:0000256" key="6">
    <source>
        <dbReference type="ARBA" id="ARBA00023136"/>
    </source>
</evidence>
<keyword evidence="8 9" id="KW-0807">Transducer</keyword>
<evidence type="ECO:0000256" key="4">
    <source>
        <dbReference type="ARBA" id="ARBA00022989"/>
    </source>
</evidence>
<feature type="transmembrane region" description="Helical" evidence="11">
    <location>
        <begin position="399"/>
        <end position="424"/>
    </location>
</feature>
<keyword evidence="4 11" id="KW-1133">Transmembrane helix</keyword>
<evidence type="ECO:0000256" key="11">
    <source>
        <dbReference type="SAM" id="Phobius"/>
    </source>
</evidence>
<dbReference type="PROSITE" id="PS50262">
    <property type="entry name" value="G_PROTEIN_RECEP_F1_2"/>
    <property type="match status" value="1"/>
</dbReference>
<dbReference type="PANTHER" id="PTHR45695">
    <property type="entry name" value="LEUCOKININ RECEPTOR-RELATED"/>
    <property type="match status" value="1"/>
</dbReference>
<keyword evidence="3 9" id="KW-0812">Transmembrane</keyword>
<dbReference type="Proteomes" id="UP000271974">
    <property type="component" value="Unassembled WGS sequence"/>
</dbReference>
<dbReference type="GO" id="GO:0005886">
    <property type="term" value="C:plasma membrane"/>
    <property type="evidence" value="ECO:0007669"/>
    <property type="project" value="TreeGrafter"/>
</dbReference>
<dbReference type="PRINTS" id="PR00237">
    <property type="entry name" value="GPCRRHODOPSN"/>
</dbReference>
<evidence type="ECO:0000256" key="2">
    <source>
        <dbReference type="ARBA" id="ARBA00010663"/>
    </source>
</evidence>
<name>A0A3S1BP40_ELYCH</name>
<dbReference type="InterPro" id="IPR000276">
    <property type="entry name" value="GPCR_Rhodpsn"/>
</dbReference>
<evidence type="ECO:0000256" key="8">
    <source>
        <dbReference type="ARBA" id="ARBA00023224"/>
    </source>
</evidence>
<evidence type="ECO:0000256" key="1">
    <source>
        <dbReference type="ARBA" id="ARBA00004141"/>
    </source>
</evidence>
<feature type="transmembrane region" description="Helical" evidence="11">
    <location>
        <begin position="112"/>
        <end position="133"/>
    </location>
</feature>
<dbReference type="PROSITE" id="PS00237">
    <property type="entry name" value="G_PROTEIN_RECEP_F1_1"/>
    <property type="match status" value="1"/>
</dbReference>
<evidence type="ECO:0000313" key="13">
    <source>
        <dbReference type="EMBL" id="RUS71465.1"/>
    </source>
</evidence>
<evidence type="ECO:0000256" key="5">
    <source>
        <dbReference type="ARBA" id="ARBA00023040"/>
    </source>
</evidence>
<evidence type="ECO:0000313" key="14">
    <source>
        <dbReference type="Proteomes" id="UP000271974"/>
    </source>
</evidence>